<reference evidence="1 2" key="1">
    <citation type="submission" date="2014-04" db="EMBL/GenBank/DDBJ databases">
        <authorList>
            <consortium name="DOE Joint Genome Institute"/>
            <person name="Kuo A."/>
            <person name="Kohler A."/>
            <person name="Costa M.D."/>
            <person name="Nagy L.G."/>
            <person name="Floudas D."/>
            <person name="Copeland A."/>
            <person name="Barry K.W."/>
            <person name="Cichocki N."/>
            <person name="Veneault-Fourrey C."/>
            <person name="LaButti K."/>
            <person name="Lindquist E.A."/>
            <person name="Lipzen A."/>
            <person name="Lundell T."/>
            <person name="Morin E."/>
            <person name="Murat C."/>
            <person name="Sun H."/>
            <person name="Tunlid A."/>
            <person name="Henrissat B."/>
            <person name="Grigoriev I.V."/>
            <person name="Hibbett D.S."/>
            <person name="Martin F."/>
            <person name="Nordberg H.P."/>
            <person name="Cantor M.N."/>
            <person name="Hua S.X."/>
        </authorList>
    </citation>
    <scope>NUCLEOTIDE SEQUENCE [LARGE SCALE GENOMIC DNA]</scope>
    <source>
        <strain evidence="1 2">441</strain>
    </source>
</reference>
<evidence type="ECO:0000313" key="1">
    <source>
        <dbReference type="EMBL" id="KIK11245.1"/>
    </source>
</evidence>
<gene>
    <name evidence="1" type="ORF">PISMIDRAFT_19693</name>
</gene>
<name>A0A0C9XFY5_9AGAM</name>
<organism evidence="1 2">
    <name type="scientific">Pisolithus microcarpus 441</name>
    <dbReference type="NCBI Taxonomy" id="765257"/>
    <lineage>
        <taxon>Eukaryota</taxon>
        <taxon>Fungi</taxon>
        <taxon>Dikarya</taxon>
        <taxon>Basidiomycota</taxon>
        <taxon>Agaricomycotina</taxon>
        <taxon>Agaricomycetes</taxon>
        <taxon>Agaricomycetidae</taxon>
        <taxon>Boletales</taxon>
        <taxon>Sclerodermatineae</taxon>
        <taxon>Pisolithaceae</taxon>
        <taxon>Pisolithus</taxon>
    </lineage>
</organism>
<dbReference type="HOGENOM" id="CLU_1563482_0_0_1"/>
<dbReference type="Proteomes" id="UP000054018">
    <property type="component" value="Unassembled WGS sequence"/>
</dbReference>
<keyword evidence="2" id="KW-1185">Reference proteome</keyword>
<sequence>MSASILIGYKKDETTHSASDDLESIIYALVWMCVLYAGPGTVRQDKHVTQTVLKPWVSVTNPTDAVNLGLHKRGLTTGTSMVTNEFTTFFKPLCSTVDKLLRALGSNWSTTDDALNYKTIRDILLEGFGTVEEVPNWSGHKDMYGYGLLRENAKRKYPSYATTRVVHRRCH</sequence>
<dbReference type="AlphaFoldDB" id="A0A0C9XFY5"/>
<evidence type="ECO:0000313" key="2">
    <source>
        <dbReference type="Proteomes" id="UP000054018"/>
    </source>
</evidence>
<reference evidence="2" key="2">
    <citation type="submission" date="2015-01" db="EMBL/GenBank/DDBJ databases">
        <title>Evolutionary Origins and Diversification of the Mycorrhizal Mutualists.</title>
        <authorList>
            <consortium name="DOE Joint Genome Institute"/>
            <consortium name="Mycorrhizal Genomics Consortium"/>
            <person name="Kohler A."/>
            <person name="Kuo A."/>
            <person name="Nagy L.G."/>
            <person name="Floudas D."/>
            <person name="Copeland A."/>
            <person name="Barry K.W."/>
            <person name="Cichocki N."/>
            <person name="Veneault-Fourrey C."/>
            <person name="LaButti K."/>
            <person name="Lindquist E.A."/>
            <person name="Lipzen A."/>
            <person name="Lundell T."/>
            <person name="Morin E."/>
            <person name="Murat C."/>
            <person name="Riley R."/>
            <person name="Ohm R."/>
            <person name="Sun H."/>
            <person name="Tunlid A."/>
            <person name="Henrissat B."/>
            <person name="Grigoriev I.V."/>
            <person name="Hibbett D.S."/>
            <person name="Martin F."/>
        </authorList>
    </citation>
    <scope>NUCLEOTIDE SEQUENCE [LARGE SCALE GENOMIC DNA]</scope>
    <source>
        <strain evidence="2">441</strain>
    </source>
</reference>
<dbReference type="STRING" id="765257.A0A0C9XFY5"/>
<accession>A0A0C9XFY5</accession>
<protein>
    <recommendedName>
        <fullName evidence="3">Fungal-type protein kinase domain-containing protein</fullName>
    </recommendedName>
</protein>
<evidence type="ECO:0008006" key="3">
    <source>
        <dbReference type="Google" id="ProtNLM"/>
    </source>
</evidence>
<dbReference type="OrthoDB" id="3040568at2759"/>
<proteinExistence type="predicted"/>
<dbReference type="EMBL" id="KN834266">
    <property type="protein sequence ID" value="KIK11245.1"/>
    <property type="molecule type" value="Genomic_DNA"/>
</dbReference>